<sequence>MFFQTFAANEPSLFSKLGGNNLQRLTNCEALLRHLDHWHFPEQTRASNEAANFEQQKAGPRAHRTEGPRRRYRQQKAEHVRRGGRRLPRRMVGTRGAVCSHQLSLSFWRRLAARSASARSKVAHVVVAAALVGALVATRSLLPSLQQPAMRLPVDLAETRQTTTGFESGPTA</sequence>
<feature type="region of interest" description="Disordered" evidence="1">
    <location>
        <begin position="47"/>
        <end position="85"/>
    </location>
</feature>
<feature type="compositionally biased region" description="Basic and acidic residues" evidence="1">
    <location>
        <begin position="63"/>
        <end position="81"/>
    </location>
</feature>
<dbReference type="AlphaFoldDB" id="A0AA40FLA6"/>
<protein>
    <submittedName>
        <fullName evidence="2">Uncharacterized protein</fullName>
    </submittedName>
</protein>
<evidence type="ECO:0000313" key="2">
    <source>
        <dbReference type="EMBL" id="KAK1120986.1"/>
    </source>
</evidence>
<reference evidence="2" key="1">
    <citation type="submission" date="2021-10" db="EMBL/GenBank/DDBJ databases">
        <title>Melipona bicolor Genome sequencing and assembly.</title>
        <authorList>
            <person name="Araujo N.S."/>
            <person name="Arias M.C."/>
        </authorList>
    </citation>
    <scope>NUCLEOTIDE SEQUENCE</scope>
    <source>
        <strain evidence="2">USP_2M_L1-L4_2017</strain>
        <tissue evidence="2">Whole body</tissue>
    </source>
</reference>
<keyword evidence="3" id="KW-1185">Reference proteome</keyword>
<dbReference type="EMBL" id="JAHYIQ010000028">
    <property type="protein sequence ID" value="KAK1120986.1"/>
    <property type="molecule type" value="Genomic_DNA"/>
</dbReference>
<organism evidence="2 3">
    <name type="scientific">Melipona bicolor</name>
    <dbReference type="NCBI Taxonomy" id="60889"/>
    <lineage>
        <taxon>Eukaryota</taxon>
        <taxon>Metazoa</taxon>
        <taxon>Ecdysozoa</taxon>
        <taxon>Arthropoda</taxon>
        <taxon>Hexapoda</taxon>
        <taxon>Insecta</taxon>
        <taxon>Pterygota</taxon>
        <taxon>Neoptera</taxon>
        <taxon>Endopterygota</taxon>
        <taxon>Hymenoptera</taxon>
        <taxon>Apocrita</taxon>
        <taxon>Aculeata</taxon>
        <taxon>Apoidea</taxon>
        <taxon>Anthophila</taxon>
        <taxon>Apidae</taxon>
        <taxon>Melipona</taxon>
    </lineage>
</organism>
<evidence type="ECO:0000256" key="1">
    <source>
        <dbReference type="SAM" id="MobiDB-lite"/>
    </source>
</evidence>
<accession>A0AA40FLA6</accession>
<dbReference type="Proteomes" id="UP001177670">
    <property type="component" value="Unassembled WGS sequence"/>
</dbReference>
<gene>
    <name evidence="2" type="ORF">K0M31_010771</name>
</gene>
<name>A0AA40FLA6_9HYME</name>
<comment type="caution">
    <text evidence="2">The sequence shown here is derived from an EMBL/GenBank/DDBJ whole genome shotgun (WGS) entry which is preliminary data.</text>
</comment>
<proteinExistence type="predicted"/>
<evidence type="ECO:0000313" key="3">
    <source>
        <dbReference type="Proteomes" id="UP001177670"/>
    </source>
</evidence>